<dbReference type="EMBL" id="NISK01000001">
    <property type="protein sequence ID" value="OWQ99782.1"/>
    <property type="molecule type" value="Genomic_DNA"/>
</dbReference>
<dbReference type="Gene3D" id="1.10.260.40">
    <property type="entry name" value="lambda repressor-like DNA-binding domains"/>
    <property type="match status" value="1"/>
</dbReference>
<dbReference type="SUPFAM" id="SSF47413">
    <property type="entry name" value="lambda repressor-like DNA-binding domains"/>
    <property type="match status" value="1"/>
</dbReference>
<evidence type="ECO:0000313" key="4">
    <source>
        <dbReference type="Proteomes" id="UP000197361"/>
    </source>
</evidence>
<accession>A0A246K2Q5</accession>
<name>A0A246K2Q5_9SPHN</name>
<evidence type="ECO:0000313" key="3">
    <source>
        <dbReference type="EMBL" id="OWQ99782.1"/>
    </source>
</evidence>
<evidence type="ECO:0000256" key="1">
    <source>
        <dbReference type="ARBA" id="ARBA00023125"/>
    </source>
</evidence>
<feature type="domain" description="HTH cro/C1-type" evidence="2">
    <location>
        <begin position="9"/>
        <end position="64"/>
    </location>
</feature>
<dbReference type="SMART" id="SM00530">
    <property type="entry name" value="HTH_XRE"/>
    <property type="match status" value="1"/>
</dbReference>
<organism evidence="3 4">
    <name type="scientific">Sphingopyxis bauzanensis</name>
    <dbReference type="NCBI Taxonomy" id="651663"/>
    <lineage>
        <taxon>Bacteria</taxon>
        <taxon>Pseudomonadati</taxon>
        <taxon>Pseudomonadota</taxon>
        <taxon>Alphaproteobacteria</taxon>
        <taxon>Sphingomonadales</taxon>
        <taxon>Sphingomonadaceae</taxon>
        <taxon>Sphingopyxis</taxon>
    </lineage>
</organism>
<dbReference type="PROSITE" id="PS50943">
    <property type="entry name" value="HTH_CROC1"/>
    <property type="match status" value="1"/>
</dbReference>
<dbReference type="RefSeq" id="WP_088440519.1">
    <property type="nucleotide sequence ID" value="NZ_BMMC01000028.1"/>
</dbReference>
<reference evidence="3 4" key="1">
    <citation type="journal article" date="2010" name="Int. J. Syst. Evol. Microbiol.">
        <title>Sphingopyxis bauzanensis sp. nov., a psychrophilic bacterium isolated from soil.</title>
        <authorList>
            <person name="Zhang D.C."/>
            <person name="Liu H.C."/>
            <person name="Xin Y.H."/>
            <person name="Zhou Y.G."/>
            <person name="Schinner F."/>
            <person name="Margesin R."/>
        </authorList>
    </citation>
    <scope>NUCLEOTIDE SEQUENCE [LARGE SCALE GENOMIC DNA]</scope>
    <source>
        <strain evidence="3 4">DSM 22271</strain>
    </source>
</reference>
<evidence type="ECO:0000259" key="2">
    <source>
        <dbReference type="PROSITE" id="PS50943"/>
    </source>
</evidence>
<keyword evidence="1" id="KW-0238">DNA-binding</keyword>
<dbReference type="AlphaFoldDB" id="A0A246K2Q5"/>
<dbReference type="PANTHER" id="PTHR46558">
    <property type="entry name" value="TRACRIPTIONAL REGULATORY PROTEIN-RELATED-RELATED"/>
    <property type="match status" value="1"/>
</dbReference>
<protein>
    <submittedName>
        <fullName evidence="3">Transcriptional regulator</fullName>
    </submittedName>
</protein>
<proteinExistence type="predicted"/>
<sequence>MDMSLAMRLQNLRTAKQQSLQTVADAIGASKAHIWELEKGTATNPSIELVRKLANHFEVSIASLVGEKPDEDSDDEHLLVMYRDLKSLDPQDRLVLGDIIKGMQKRRSGG</sequence>
<dbReference type="CDD" id="cd00093">
    <property type="entry name" value="HTH_XRE"/>
    <property type="match status" value="1"/>
</dbReference>
<dbReference type="PANTHER" id="PTHR46558:SF11">
    <property type="entry name" value="HTH-TYPE TRANSCRIPTIONAL REGULATOR XRE"/>
    <property type="match status" value="1"/>
</dbReference>
<gene>
    <name evidence="3" type="ORF">CDQ92_01945</name>
</gene>
<keyword evidence="4" id="KW-1185">Reference proteome</keyword>
<dbReference type="Proteomes" id="UP000197361">
    <property type="component" value="Unassembled WGS sequence"/>
</dbReference>
<dbReference type="InterPro" id="IPR001387">
    <property type="entry name" value="Cro/C1-type_HTH"/>
</dbReference>
<dbReference type="GO" id="GO:0003677">
    <property type="term" value="F:DNA binding"/>
    <property type="evidence" value="ECO:0007669"/>
    <property type="project" value="UniProtKB-KW"/>
</dbReference>
<dbReference type="OrthoDB" id="7596101at2"/>
<comment type="caution">
    <text evidence="3">The sequence shown here is derived from an EMBL/GenBank/DDBJ whole genome shotgun (WGS) entry which is preliminary data.</text>
</comment>
<dbReference type="InterPro" id="IPR010982">
    <property type="entry name" value="Lambda_DNA-bd_dom_sf"/>
</dbReference>
<dbReference type="Pfam" id="PF13560">
    <property type="entry name" value="HTH_31"/>
    <property type="match status" value="1"/>
</dbReference>